<dbReference type="OrthoDB" id="5977668at2759"/>
<evidence type="ECO:0000259" key="1">
    <source>
        <dbReference type="Pfam" id="PF01593"/>
    </source>
</evidence>
<dbReference type="Gene3D" id="3.90.660.10">
    <property type="match status" value="1"/>
</dbReference>
<dbReference type="Gene3D" id="3.50.50.60">
    <property type="entry name" value="FAD/NAD(P)-binding domain"/>
    <property type="match status" value="2"/>
</dbReference>
<dbReference type="EMBL" id="ML735285">
    <property type="protein sequence ID" value="KAE8387983.1"/>
    <property type="molecule type" value="Genomic_DNA"/>
</dbReference>
<dbReference type="GO" id="GO:0016491">
    <property type="term" value="F:oxidoreductase activity"/>
    <property type="evidence" value="ECO:0007669"/>
    <property type="project" value="InterPro"/>
</dbReference>
<name>A0A5N7C2B2_PETAA</name>
<accession>A0A5N7C2B2</accession>
<dbReference type="PANTHER" id="PTHR42923:SF42">
    <property type="entry name" value="AMINE OXIDASE DOMAIN-CONTAINING PROTEIN"/>
    <property type="match status" value="1"/>
</dbReference>
<dbReference type="AlphaFoldDB" id="A0A5N7C2B2"/>
<proteinExistence type="predicted"/>
<protein>
    <recommendedName>
        <fullName evidence="1">Amine oxidase domain-containing protein</fullName>
    </recommendedName>
</protein>
<feature type="domain" description="Amine oxidase" evidence="1">
    <location>
        <begin position="205"/>
        <end position="313"/>
    </location>
</feature>
<organism evidence="2">
    <name type="scientific">Petromyces alliaceus</name>
    <name type="common">Aspergillus alliaceus</name>
    <dbReference type="NCBI Taxonomy" id="209559"/>
    <lineage>
        <taxon>Eukaryota</taxon>
        <taxon>Fungi</taxon>
        <taxon>Dikarya</taxon>
        <taxon>Ascomycota</taxon>
        <taxon>Pezizomycotina</taxon>
        <taxon>Eurotiomycetes</taxon>
        <taxon>Eurotiomycetidae</taxon>
        <taxon>Eurotiales</taxon>
        <taxon>Aspergillaceae</taxon>
        <taxon>Aspergillus</taxon>
        <taxon>Aspergillus subgen. Circumdati</taxon>
    </lineage>
</organism>
<dbReference type="Pfam" id="PF01593">
    <property type="entry name" value="Amino_oxidase"/>
    <property type="match status" value="1"/>
</dbReference>
<gene>
    <name evidence="2" type="ORF">BDV23DRAFT_195489</name>
</gene>
<dbReference type="PANTHER" id="PTHR42923">
    <property type="entry name" value="PROTOPORPHYRINOGEN OXIDASE"/>
    <property type="match status" value="1"/>
</dbReference>
<dbReference type="InterPro" id="IPR036188">
    <property type="entry name" value="FAD/NAD-bd_sf"/>
</dbReference>
<sequence>MAFRETQKTVAVIGSGMAGLVTAYLVQHDRKQRYKVEMFEMQDQLSLDSASYSITPGNDHTTSSYRIDIPMRAFDDGFHINLKRMYDHFDIKYTSTKFIYPMSTVSINDGKKMSPHFIHSSSNHQVPPIRPEDCGYVEWILRTLYLAVCYFWFTACCFFLNPRPATVSNEGESLRQYLDRIRLPRYFRKNYLLPLMSSVATCSHDELLEFPAIDAVDYARRTYRQPHYTVIGGVQNVQTKIASKQSVTFGAMVTGAKNVGSKVQVTWTNLKSKEVHSRLFDHVILAVPPNVVSAIYEPLRDVLSSIPVIHGESVIHRDRSTVPRYGQSLRSRFSTKAQQSLDPTQILHICSNSFATESIHEHPDSVLVTSFPITPIDPAKVIHRARLTRVLRTPKSRKVVNQIFSGKFEFASPEKAKIWHNGVGNVWLAGAWCWDGMVLLEGCVVSAMRVAAGLDIDIPWLTRK</sequence>
<dbReference type="InterPro" id="IPR050464">
    <property type="entry name" value="Zeta_carotene_desat/Oxidored"/>
</dbReference>
<dbReference type="SUPFAM" id="SSF51905">
    <property type="entry name" value="FAD/NAD(P)-binding domain"/>
    <property type="match status" value="1"/>
</dbReference>
<dbReference type="Pfam" id="PF13450">
    <property type="entry name" value="NAD_binding_8"/>
    <property type="match status" value="1"/>
</dbReference>
<dbReference type="InterPro" id="IPR002937">
    <property type="entry name" value="Amino_oxidase"/>
</dbReference>
<dbReference type="Proteomes" id="UP000326877">
    <property type="component" value="Unassembled WGS sequence"/>
</dbReference>
<evidence type="ECO:0000313" key="2">
    <source>
        <dbReference type="EMBL" id="KAE8387983.1"/>
    </source>
</evidence>
<reference evidence="2" key="1">
    <citation type="submission" date="2019-04" db="EMBL/GenBank/DDBJ databases">
        <title>Friends and foes A comparative genomics studyof 23 Aspergillus species from section Flavi.</title>
        <authorList>
            <consortium name="DOE Joint Genome Institute"/>
            <person name="Kjaerbolling I."/>
            <person name="Vesth T."/>
            <person name="Frisvad J.C."/>
            <person name="Nybo J.L."/>
            <person name="Theobald S."/>
            <person name="Kildgaard S."/>
            <person name="Isbrandt T."/>
            <person name="Kuo A."/>
            <person name="Sato A."/>
            <person name="Lyhne E.K."/>
            <person name="Kogle M.E."/>
            <person name="Wiebenga A."/>
            <person name="Kun R.S."/>
            <person name="Lubbers R.J."/>
            <person name="Makela M.R."/>
            <person name="Barry K."/>
            <person name="Chovatia M."/>
            <person name="Clum A."/>
            <person name="Daum C."/>
            <person name="Haridas S."/>
            <person name="He G."/>
            <person name="LaButti K."/>
            <person name="Lipzen A."/>
            <person name="Mondo S."/>
            <person name="Riley R."/>
            <person name="Salamov A."/>
            <person name="Simmons B.A."/>
            <person name="Magnuson J.K."/>
            <person name="Henrissat B."/>
            <person name="Mortensen U.H."/>
            <person name="Larsen T.O."/>
            <person name="Devries R.P."/>
            <person name="Grigoriev I.V."/>
            <person name="Machida M."/>
            <person name="Baker S.E."/>
            <person name="Andersen M.R."/>
        </authorList>
    </citation>
    <scope>NUCLEOTIDE SEQUENCE [LARGE SCALE GENOMIC DNA]</scope>
    <source>
        <strain evidence="2">IBT 14317</strain>
    </source>
</reference>